<comment type="caution">
    <text evidence="2">The sequence shown here is derived from an EMBL/GenBank/DDBJ whole genome shotgun (WGS) entry which is preliminary data.</text>
</comment>
<evidence type="ECO:0000256" key="1">
    <source>
        <dbReference type="SAM" id="MobiDB-lite"/>
    </source>
</evidence>
<feature type="region of interest" description="Disordered" evidence="1">
    <location>
        <begin position="1"/>
        <end position="38"/>
    </location>
</feature>
<organism evidence="2 3">
    <name type="scientific">Clathrus columnatus</name>
    <dbReference type="NCBI Taxonomy" id="1419009"/>
    <lineage>
        <taxon>Eukaryota</taxon>
        <taxon>Fungi</taxon>
        <taxon>Dikarya</taxon>
        <taxon>Basidiomycota</taxon>
        <taxon>Agaricomycotina</taxon>
        <taxon>Agaricomycetes</taxon>
        <taxon>Phallomycetidae</taxon>
        <taxon>Phallales</taxon>
        <taxon>Clathraceae</taxon>
        <taxon>Clathrus</taxon>
    </lineage>
</organism>
<evidence type="ECO:0000313" key="3">
    <source>
        <dbReference type="Proteomes" id="UP001050691"/>
    </source>
</evidence>
<name>A0AAV5AD96_9AGAM</name>
<proteinExistence type="predicted"/>
<dbReference type="AlphaFoldDB" id="A0AAV5AD96"/>
<sequence>MFRPNRAVSPTTNGTGGRLGSSASRAPSVKSKKSKLQNQSDLDLPAYKKNFIDFQSSNGVRTVRGSVGPIDNVRMLLKNGYRHVYMSRKFAVQHGFVPADAEPGSYGYSGLVNIGTWPLTVGYTTTHHPVYLAEETHFDIILGRSFMEKRGIKTDPLDMTHVECLDTGEKLECEVVIIRDGKGEIITVT</sequence>
<dbReference type="Proteomes" id="UP001050691">
    <property type="component" value="Unassembled WGS sequence"/>
</dbReference>
<gene>
    <name evidence="2" type="ORF">Clacol_006860</name>
</gene>
<reference evidence="2" key="1">
    <citation type="submission" date="2021-10" db="EMBL/GenBank/DDBJ databases">
        <title>De novo Genome Assembly of Clathrus columnatus (Basidiomycota, Fungi) Using Illumina and Nanopore Sequence Data.</title>
        <authorList>
            <person name="Ogiso-Tanaka E."/>
            <person name="Itagaki H."/>
            <person name="Hosoya T."/>
            <person name="Hosaka K."/>
        </authorList>
    </citation>
    <scope>NUCLEOTIDE SEQUENCE</scope>
    <source>
        <strain evidence="2">MO-923</strain>
    </source>
</reference>
<keyword evidence="3" id="KW-1185">Reference proteome</keyword>
<accession>A0AAV5AD96</accession>
<dbReference type="EMBL" id="BPWL01000007">
    <property type="protein sequence ID" value="GJJ12617.1"/>
    <property type="molecule type" value="Genomic_DNA"/>
</dbReference>
<evidence type="ECO:0000313" key="2">
    <source>
        <dbReference type="EMBL" id="GJJ12617.1"/>
    </source>
</evidence>
<protein>
    <submittedName>
        <fullName evidence="2">Uncharacterized protein</fullName>
    </submittedName>
</protein>